<sequence length="295" mass="34826">MILVFLFLSCSQGYHYKYWFFPYYEDHKIDTTDREGFAILDRYFAKDKNHIYYKENRLADIDPKSFRILNHTYFSDKKSVYYISTRTELKTNSPKAWIIIIPLDLKVWTEDKLALVPLEDSDPETFQILKNREIDTAYGTDERRLYYEGTKLEEVDKDSIRVLDSNFYDIIKTEKSIYYKGEKIQDADPGTFLLYDNYAKDKKRCYYFNTLTVHAFSCNAKDFKPLIYPNPLDSKISMDSDYAKDDASVFWQGTKIKQADAKSFTLDLEKTDCLYPGMCGKDKNFSYESGQTNNK</sequence>
<accession>A0ABM7UGA8</accession>
<evidence type="ECO:0000313" key="2">
    <source>
        <dbReference type="Proteomes" id="UP000245263"/>
    </source>
</evidence>
<proteinExistence type="predicted"/>
<keyword evidence="2" id="KW-1185">Reference proteome</keyword>
<evidence type="ECO:0000313" key="1">
    <source>
        <dbReference type="EMBL" id="BDA77642.1"/>
    </source>
</evidence>
<evidence type="ECO:0008006" key="3">
    <source>
        <dbReference type="Google" id="ProtNLM"/>
    </source>
</evidence>
<organism evidence="1 2">
    <name type="scientific">Leptospira kobayashii</name>
    <dbReference type="NCBI Taxonomy" id="1917830"/>
    <lineage>
        <taxon>Bacteria</taxon>
        <taxon>Pseudomonadati</taxon>
        <taxon>Spirochaetota</taxon>
        <taxon>Spirochaetia</taxon>
        <taxon>Leptospirales</taxon>
        <taxon>Leptospiraceae</taxon>
        <taxon>Leptospira</taxon>
    </lineage>
</organism>
<gene>
    <name evidence="1" type="ORF">LPTSP3_g05720</name>
</gene>
<dbReference type="EMBL" id="AP025028">
    <property type="protein sequence ID" value="BDA77642.1"/>
    <property type="molecule type" value="Genomic_DNA"/>
</dbReference>
<dbReference type="Proteomes" id="UP000245263">
    <property type="component" value="Chromosome 1"/>
</dbReference>
<protein>
    <recommendedName>
        <fullName evidence="3">DKNYY family protein</fullName>
    </recommendedName>
</protein>
<reference evidence="1 2" key="1">
    <citation type="submission" date="2021-08" db="EMBL/GenBank/DDBJ databases">
        <title>Complete genome sequence of Leptospira kobayashii strain E30.</title>
        <authorList>
            <person name="Nakao R."/>
            <person name="Nakamura S."/>
            <person name="Masuzawa T."/>
            <person name="Koizumi N."/>
        </authorList>
    </citation>
    <scope>NUCLEOTIDE SEQUENCE [LARGE SCALE GENOMIC DNA]</scope>
    <source>
        <strain evidence="1 2">E30</strain>
    </source>
</reference>
<dbReference type="Pfam" id="PF13644">
    <property type="entry name" value="DKNYY"/>
    <property type="match status" value="2"/>
</dbReference>
<name>A0ABM7UGA8_9LEPT</name>
<dbReference type="InterPro" id="IPR027375">
    <property type="entry name" value="DKNYY"/>
</dbReference>